<evidence type="ECO:0000256" key="2">
    <source>
        <dbReference type="ARBA" id="ARBA00023125"/>
    </source>
</evidence>
<evidence type="ECO:0000256" key="3">
    <source>
        <dbReference type="ARBA" id="ARBA00023163"/>
    </source>
</evidence>
<dbReference type="SMART" id="SM00448">
    <property type="entry name" value="REC"/>
    <property type="match status" value="1"/>
</dbReference>
<dbReference type="PANTHER" id="PTHR43280">
    <property type="entry name" value="ARAC-FAMILY TRANSCRIPTIONAL REGULATOR"/>
    <property type="match status" value="1"/>
</dbReference>
<gene>
    <name evidence="7" type="ORF">GC097_18435</name>
</gene>
<keyword evidence="1" id="KW-0805">Transcription regulation</keyword>
<dbReference type="Gene3D" id="3.40.50.2300">
    <property type="match status" value="1"/>
</dbReference>
<evidence type="ECO:0000256" key="4">
    <source>
        <dbReference type="PROSITE-ProRule" id="PRU00169"/>
    </source>
</evidence>
<dbReference type="InterPro" id="IPR018062">
    <property type="entry name" value="HTH_AraC-typ_CS"/>
</dbReference>
<keyword evidence="2" id="KW-0238">DNA-binding</keyword>
<protein>
    <submittedName>
        <fullName evidence="7">Response regulator</fullName>
    </submittedName>
</protein>
<feature type="domain" description="Response regulatory" evidence="6">
    <location>
        <begin position="3"/>
        <end position="120"/>
    </location>
</feature>
<dbReference type="CDD" id="cd17536">
    <property type="entry name" value="REC_YesN-like"/>
    <property type="match status" value="1"/>
</dbReference>
<dbReference type="PROSITE" id="PS50110">
    <property type="entry name" value="RESPONSE_REGULATORY"/>
    <property type="match status" value="1"/>
</dbReference>
<dbReference type="Proteomes" id="UP000618579">
    <property type="component" value="Unassembled WGS sequence"/>
</dbReference>
<dbReference type="PANTHER" id="PTHR43280:SF2">
    <property type="entry name" value="HTH-TYPE TRANSCRIPTIONAL REGULATOR EXSA"/>
    <property type="match status" value="1"/>
</dbReference>
<name>A0ABX1ZSS8_9BACL</name>
<dbReference type="InterPro" id="IPR011006">
    <property type="entry name" value="CheY-like_superfamily"/>
</dbReference>
<dbReference type="RefSeq" id="WP_171684823.1">
    <property type="nucleotide sequence ID" value="NZ_WHNZ01000041.1"/>
</dbReference>
<evidence type="ECO:0000313" key="8">
    <source>
        <dbReference type="Proteomes" id="UP000618579"/>
    </source>
</evidence>
<proteinExistence type="predicted"/>
<dbReference type="InterPro" id="IPR001789">
    <property type="entry name" value="Sig_transdc_resp-reg_receiver"/>
</dbReference>
<keyword evidence="8" id="KW-1185">Reference proteome</keyword>
<keyword evidence="4" id="KW-0597">Phosphoprotein</keyword>
<dbReference type="InterPro" id="IPR009057">
    <property type="entry name" value="Homeodomain-like_sf"/>
</dbReference>
<evidence type="ECO:0000313" key="7">
    <source>
        <dbReference type="EMBL" id="NOV01987.1"/>
    </source>
</evidence>
<dbReference type="PROSITE" id="PS00041">
    <property type="entry name" value="HTH_ARAC_FAMILY_1"/>
    <property type="match status" value="1"/>
</dbReference>
<sequence>MYKVILVDDDYPVLELLSEAIAWESLDLQLTGVHENGISALEACEKDMPDIVITDIGMPKMNGLDLIRELQQRKPDIRVAILSCHSEFHYAQQAMKLNVQEYLLKDTLNPSDLEQLLLQFKVKLDQEQRQDQLHTHLLNLVDRSKEMMKEKFIRSTIQEPILDAAKWEAEAGAFGLSFQGQVCLPVMGFISNYRSVAQRFVSNDILRFAVNNVILEVLDKERSGAIHASYDAKESFMLFLYPPGLKINPFEQTKRTIALIQGALHRFLKITMTYLIGSISTNPEELKLGLNGLLGSTAQRFYLGEGEIARQQERELVPACVFANYDKANEEFRDILVDKQEAALLPTVKRWMNVFKEQTYPPEMVKDWVLKLLLDLKLKLESLQHFRSTYSVDVMHKDILEIDTMTELEHWLIDYFHSAISVTGEIMDQSKRLSVLNALQYVSMNLDKRISLEEVAEHLFLNSSYFSRLFKKETGETFIEYVTRMKMERAKELLDMTNEPMCKICELLGYDSQSYFIKIFKSYNGLTPVEYRKLKSFASVKV</sequence>
<evidence type="ECO:0000256" key="1">
    <source>
        <dbReference type="ARBA" id="ARBA00023015"/>
    </source>
</evidence>
<dbReference type="PROSITE" id="PS01124">
    <property type="entry name" value="HTH_ARAC_FAMILY_2"/>
    <property type="match status" value="1"/>
</dbReference>
<comment type="caution">
    <text evidence="7">The sequence shown here is derived from an EMBL/GenBank/DDBJ whole genome shotgun (WGS) entry which is preliminary data.</text>
</comment>
<feature type="modified residue" description="4-aspartylphosphate" evidence="4">
    <location>
        <position position="55"/>
    </location>
</feature>
<feature type="domain" description="HTH araC/xylS-type" evidence="5">
    <location>
        <begin position="436"/>
        <end position="534"/>
    </location>
</feature>
<keyword evidence="3" id="KW-0804">Transcription</keyword>
<organism evidence="7 8">
    <name type="scientific">Paenibacillus planticolens</name>
    <dbReference type="NCBI Taxonomy" id="2654976"/>
    <lineage>
        <taxon>Bacteria</taxon>
        <taxon>Bacillati</taxon>
        <taxon>Bacillota</taxon>
        <taxon>Bacilli</taxon>
        <taxon>Bacillales</taxon>
        <taxon>Paenibacillaceae</taxon>
        <taxon>Paenibacillus</taxon>
    </lineage>
</organism>
<dbReference type="SUPFAM" id="SSF52172">
    <property type="entry name" value="CheY-like"/>
    <property type="match status" value="1"/>
</dbReference>
<dbReference type="Pfam" id="PF00072">
    <property type="entry name" value="Response_reg"/>
    <property type="match status" value="1"/>
</dbReference>
<dbReference type="Pfam" id="PF12833">
    <property type="entry name" value="HTH_18"/>
    <property type="match status" value="1"/>
</dbReference>
<dbReference type="SUPFAM" id="SSF46689">
    <property type="entry name" value="Homeodomain-like"/>
    <property type="match status" value="2"/>
</dbReference>
<accession>A0ABX1ZSS8</accession>
<dbReference type="Gene3D" id="1.10.10.60">
    <property type="entry name" value="Homeodomain-like"/>
    <property type="match status" value="2"/>
</dbReference>
<dbReference type="InterPro" id="IPR018060">
    <property type="entry name" value="HTH_AraC"/>
</dbReference>
<dbReference type="EMBL" id="WHNZ01000041">
    <property type="protein sequence ID" value="NOV01987.1"/>
    <property type="molecule type" value="Genomic_DNA"/>
</dbReference>
<reference evidence="7 8" key="1">
    <citation type="submission" date="2019-10" db="EMBL/GenBank/DDBJ databases">
        <title>Description of Paenibacillus pedi sp. nov.</title>
        <authorList>
            <person name="Carlier A."/>
            <person name="Qi S."/>
        </authorList>
    </citation>
    <scope>NUCLEOTIDE SEQUENCE [LARGE SCALE GENOMIC DNA]</scope>
    <source>
        <strain evidence="7 8">LMG 31457</strain>
    </source>
</reference>
<dbReference type="SMART" id="SM00342">
    <property type="entry name" value="HTH_ARAC"/>
    <property type="match status" value="1"/>
</dbReference>
<evidence type="ECO:0000259" key="6">
    <source>
        <dbReference type="PROSITE" id="PS50110"/>
    </source>
</evidence>
<evidence type="ECO:0000259" key="5">
    <source>
        <dbReference type="PROSITE" id="PS01124"/>
    </source>
</evidence>